<feature type="compositionally biased region" description="Basic and acidic residues" evidence="1">
    <location>
        <begin position="47"/>
        <end position="57"/>
    </location>
</feature>
<evidence type="ECO:0000313" key="2">
    <source>
        <dbReference type="EMBL" id="KAF3503510.1"/>
    </source>
</evidence>
<feature type="region of interest" description="Disordered" evidence="1">
    <location>
        <begin position="212"/>
        <end position="251"/>
    </location>
</feature>
<accession>A0A8S9NG51</accession>
<organism evidence="2 3">
    <name type="scientific">Brassica cretica</name>
    <name type="common">Mustard</name>
    <dbReference type="NCBI Taxonomy" id="69181"/>
    <lineage>
        <taxon>Eukaryota</taxon>
        <taxon>Viridiplantae</taxon>
        <taxon>Streptophyta</taxon>
        <taxon>Embryophyta</taxon>
        <taxon>Tracheophyta</taxon>
        <taxon>Spermatophyta</taxon>
        <taxon>Magnoliopsida</taxon>
        <taxon>eudicotyledons</taxon>
        <taxon>Gunneridae</taxon>
        <taxon>Pentapetalae</taxon>
        <taxon>rosids</taxon>
        <taxon>malvids</taxon>
        <taxon>Brassicales</taxon>
        <taxon>Brassicaceae</taxon>
        <taxon>Brassiceae</taxon>
        <taxon>Brassica</taxon>
    </lineage>
</organism>
<feature type="compositionally biased region" description="Basic and acidic residues" evidence="1">
    <location>
        <begin position="228"/>
        <end position="249"/>
    </location>
</feature>
<gene>
    <name evidence="2" type="ORF">F2Q69_00044117</name>
</gene>
<dbReference type="AlphaFoldDB" id="A0A8S9NG51"/>
<protein>
    <submittedName>
        <fullName evidence="2">Uncharacterized protein</fullName>
    </submittedName>
</protein>
<evidence type="ECO:0000313" key="3">
    <source>
        <dbReference type="Proteomes" id="UP000712600"/>
    </source>
</evidence>
<comment type="caution">
    <text evidence="2">The sequence shown here is derived from an EMBL/GenBank/DDBJ whole genome shotgun (WGS) entry which is preliminary data.</text>
</comment>
<feature type="region of interest" description="Disordered" evidence="1">
    <location>
        <begin position="1"/>
        <end position="57"/>
    </location>
</feature>
<feature type="compositionally biased region" description="Low complexity" evidence="1">
    <location>
        <begin position="1"/>
        <end position="14"/>
    </location>
</feature>
<evidence type="ECO:0000256" key="1">
    <source>
        <dbReference type="SAM" id="MobiDB-lite"/>
    </source>
</evidence>
<name>A0A8S9NG51_BRACR</name>
<proteinExistence type="predicted"/>
<reference evidence="2" key="1">
    <citation type="submission" date="2019-12" db="EMBL/GenBank/DDBJ databases">
        <title>Genome sequencing and annotation of Brassica cretica.</title>
        <authorList>
            <person name="Studholme D.J."/>
            <person name="Sarris P."/>
        </authorList>
    </citation>
    <scope>NUCLEOTIDE SEQUENCE</scope>
    <source>
        <strain evidence="2">PFS-109/04</strain>
        <tissue evidence="2">Leaf</tissue>
    </source>
</reference>
<dbReference type="EMBL" id="QGKX02001621">
    <property type="protein sequence ID" value="KAF3503510.1"/>
    <property type="molecule type" value="Genomic_DNA"/>
</dbReference>
<dbReference type="Proteomes" id="UP000712600">
    <property type="component" value="Unassembled WGS sequence"/>
</dbReference>
<sequence length="264" mass="27915">MNSAAPPGSPASPEADLRGEARDEGSTVGMARLVADSKKVVPTSPEADLRGEARDEGSTVGMARLGLETALSQNGNIGEVATPVAEDVETVVAEDVAEDVELDGINKEEVLAENMETVVAEEELELNASKNGELVTKIGENEVLGETNKLLLVSSSKVGRSPVRFTLKNQTSDFQISGSKFSVLSNDEEEEGEITGDGLQNLAVVETLVNNDSVNAEEDDGVNTTSNHAEEKAKETHMKGATKEKKAKETAQLPSYDTCILGLD</sequence>
<feature type="compositionally biased region" description="Basic and acidic residues" evidence="1">
    <location>
        <begin position="15"/>
        <end position="25"/>
    </location>
</feature>